<gene>
    <name evidence="4" type="ORF">NT05LM_2259</name>
</gene>
<dbReference type="PANTHER" id="PTHR45586:SF1">
    <property type="entry name" value="LIPOPOLYSACCHARIDE ASSEMBLY PROTEIN B"/>
    <property type="match status" value="1"/>
</dbReference>
<evidence type="ECO:0000256" key="3">
    <source>
        <dbReference type="PROSITE-ProRule" id="PRU00339"/>
    </source>
</evidence>
<dbReference type="PROSITE" id="PS50005">
    <property type="entry name" value="TPR"/>
    <property type="match status" value="1"/>
</dbReference>
<dbReference type="Proteomes" id="UP000003412">
    <property type="component" value="Chromosome"/>
</dbReference>
<keyword evidence="5" id="KW-1185">Reference proteome</keyword>
<dbReference type="SMART" id="SM00028">
    <property type="entry name" value="TPR"/>
    <property type="match status" value="8"/>
</dbReference>
<dbReference type="Pfam" id="PF14559">
    <property type="entry name" value="TPR_19"/>
    <property type="match status" value="1"/>
</dbReference>
<sequence length="456" mass="52017">MLSAKTSALVFYFREAITFSYERSNGIIEKRLIIKEGAEMELANKMLHALEHEDMVLAKKYFDEVVQAGTDEEQYYLAEELFALGFLDETEDLYELLLAKYKDEGELLVRAAEVALEKDDIDSAQDYLEKVNKEDEAYIESLLVLADLYQMQGLFEVSEQKLLEAKQIAPNEPIIDFALGEYYLSQARFASAVQSYQTAVEAGLTIISNGAVSVYERIAEAFAASGAFEEALSYYERALEDKESVDTLFGMGLTAYQAKDYTKAIHALEHLREHDPSYTTLYSYLAKSYEENGEPEKAIAVLKDGLTQDEFNKEMFLEAGKLAVTLRLPEEAEEFYRQAIVLDEEYSEAIMQLNKLLLAKENYEGVIELVEGLGEEVVSEPQIFWDVSVAYQETEQYNKAKANYELAYPHFTNNPTFLKEYGLFLREEGEHAKSQEILRSYLELEPEDTEILSLVD</sequence>
<keyword evidence="2 3" id="KW-0802">TPR repeat</keyword>
<evidence type="ECO:0000313" key="5">
    <source>
        <dbReference type="Proteomes" id="UP000003412"/>
    </source>
</evidence>
<dbReference type="InterPro" id="IPR019734">
    <property type="entry name" value="TPR_rpt"/>
</dbReference>
<evidence type="ECO:0000256" key="1">
    <source>
        <dbReference type="ARBA" id="ARBA00022737"/>
    </source>
</evidence>
<organism evidence="4 5">
    <name type="scientific">Listeria marthii FSL S4-120</name>
    <dbReference type="NCBI Taxonomy" id="702457"/>
    <lineage>
        <taxon>Bacteria</taxon>
        <taxon>Bacillati</taxon>
        <taxon>Bacillota</taxon>
        <taxon>Bacilli</taxon>
        <taxon>Bacillales</taxon>
        <taxon>Listeriaceae</taxon>
        <taxon>Listeria</taxon>
    </lineage>
</organism>
<comment type="caution">
    <text evidence="4">The sequence shown here is derived from an EMBL/GenBank/DDBJ whole genome shotgun (WGS) entry which is preliminary data.</text>
</comment>
<keyword evidence="1" id="KW-0677">Repeat</keyword>
<evidence type="ECO:0000256" key="2">
    <source>
        <dbReference type="ARBA" id="ARBA00022803"/>
    </source>
</evidence>
<dbReference type="EMBL" id="ADXF01000777">
    <property type="protein sequence ID" value="EFR87249.1"/>
    <property type="molecule type" value="Genomic_DNA"/>
</dbReference>
<dbReference type="Pfam" id="PF13432">
    <property type="entry name" value="TPR_16"/>
    <property type="match status" value="1"/>
</dbReference>
<dbReference type="InterPro" id="IPR011990">
    <property type="entry name" value="TPR-like_helical_dom_sf"/>
</dbReference>
<accession>A0ABN0BW09</accession>
<reference evidence="4 5" key="1">
    <citation type="journal article" date="2010" name="Microbiol. Resour. Announc.">
        <title>Comparative genomics of the bacterial genus Listeria: Genome evolution is characterized by limited gene acquisition and limited gene loss.</title>
        <authorList>
            <person name="den Bakker H.C."/>
            <person name="Cummings C.A."/>
            <person name="Ferreira V."/>
            <person name="Vatta P."/>
            <person name="Orsi R.H."/>
            <person name="Degoricija L."/>
            <person name="Barker M."/>
            <person name="Petrauskene O."/>
            <person name="Furtado M.R."/>
            <person name="Wiedmann M."/>
        </authorList>
    </citation>
    <scope>NUCLEOTIDE SEQUENCE [LARGE SCALE GENOMIC DNA]</scope>
    <source>
        <strain evidence="4 5">FSL S4-120</strain>
    </source>
</reference>
<dbReference type="Gene3D" id="1.25.40.10">
    <property type="entry name" value="Tetratricopeptide repeat domain"/>
    <property type="match status" value="2"/>
</dbReference>
<feature type="repeat" description="TPR" evidence="3">
    <location>
        <begin position="212"/>
        <end position="245"/>
    </location>
</feature>
<proteinExistence type="predicted"/>
<dbReference type="PANTHER" id="PTHR45586">
    <property type="entry name" value="TPR REPEAT-CONTAINING PROTEIN PA4667"/>
    <property type="match status" value="1"/>
</dbReference>
<protein>
    <submittedName>
        <fullName evidence="4">TPR repeat-containing protein YpiA</fullName>
    </submittedName>
</protein>
<name>A0ABN0BW09_9LIST</name>
<dbReference type="InterPro" id="IPR051012">
    <property type="entry name" value="CellSynth/LPSAsmb/PSIAsmb"/>
</dbReference>
<dbReference type="SUPFAM" id="SSF48452">
    <property type="entry name" value="TPR-like"/>
    <property type="match status" value="3"/>
</dbReference>
<evidence type="ECO:0000313" key="4">
    <source>
        <dbReference type="EMBL" id="EFR87249.1"/>
    </source>
</evidence>